<dbReference type="EMBL" id="ML120323">
    <property type="protein sequence ID" value="RPA70512.1"/>
    <property type="molecule type" value="Genomic_DNA"/>
</dbReference>
<dbReference type="AlphaFoldDB" id="A0A3N4H650"/>
<organism evidence="1 2">
    <name type="scientific">Ascobolus immersus RN42</name>
    <dbReference type="NCBI Taxonomy" id="1160509"/>
    <lineage>
        <taxon>Eukaryota</taxon>
        <taxon>Fungi</taxon>
        <taxon>Dikarya</taxon>
        <taxon>Ascomycota</taxon>
        <taxon>Pezizomycotina</taxon>
        <taxon>Pezizomycetes</taxon>
        <taxon>Pezizales</taxon>
        <taxon>Ascobolaceae</taxon>
        <taxon>Ascobolus</taxon>
    </lineage>
</organism>
<sequence>MAPQNVYYPIVDPVDVQLAHAFDHAMWIDQLTDTPLPPSGPVVPFTPWNNTDCIIDGERPLYSSPPFGQHVSAFTSLVSIDIRLLIMKAITDWDDYIAFRQVDRINATNFPGSKRNKTDIEA</sequence>
<evidence type="ECO:0000313" key="1">
    <source>
        <dbReference type="EMBL" id="RPA70512.1"/>
    </source>
</evidence>
<protein>
    <submittedName>
        <fullName evidence="1">Uncharacterized protein</fullName>
    </submittedName>
</protein>
<dbReference type="Proteomes" id="UP000275078">
    <property type="component" value="Unassembled WGS sequence"/>
</dbReference>
<accession>A0A3N4H650</accession>
<evidence type="ECO:0000313" key="2">
    <source>
        <dbReference type="Proteomes" id="UP000275078"/>
    </source>
</evidence>
<name>A0A3N4H650_ASCIM</name>
<proteinExistence type="predicted"/>
<gene>
    <name evidence="1" type="ORF">BJ508DRAFT_316451</name>
</gene>
<reference evidence="1 2" key="1">
    <citation type="journal article" date="2018" name="Nat. Ecol. Evol.">
        <title>Pezizomycetes genomes reveal the molecular basis of ectomycorrhizal truffle lifestyle.</title>
        <authorList>
            <person name="Murat C."/>
            <person name="Payen T."/>
            <person name="Noel B."/>
            <person name="Kuo A."/>
            <person name="Morin E."/>
            <person name="Chen J."/>
            <person name="Kohler A."/>
            <person name="Krizsan K."/>
            <person name="Balestrini R."/>
            <person name="Da Silva C."/>
            <person name="Montanini B."/>
            <person name="Hainaut M."/>
            <person name="Levati E."/>
            <person name="Barry K.W."/>
            <person name="Belfiori B."/>
            <person name="Cichocki N."/>
            <person name="Clum A."/>
            <person name="Dockter R.B."/>
            <person name="Fauchery L."/>
            <person name="Guy J."/>
            <person name="Iotti M."/>
            <person name="Le Tacon F."/>
            <person name="Lindquist E.A."/>
            <person name="Lipzen A."/>
            <person name="Malagnac F."/>
            <person name="Mello A."/>
            <person name="Molinier V."/>
            <person name="Miyauchi S."/>
            <person name="Poulain J."/>
            <person name="Riccioni C."/>
            <person name="Rubini A."/>
            <person name="Sitrit Y."/>
            <person name="Splivallo R."/>
            <person name="Traeger S."/>
            <person name="Wang M."/>
            <person name="Zifcakova L."/>
            <person name="Wipf D."/>
            <person name="Zambonelli A."/>
            <person name="Paolocci F."/>
            <person name="Nowrousian M."/>
            <person name="Ottonello S."/>
            <person name="Baldrian P."/>
            <person name="Spatafora J.W."/>
            <person name="Henrissat B."/>
            <person name="Nagy L.G."/>
            <person name="Aury J.M."/>
            <person name="Wincker P."/>
            <person name="Grigoriev I.V."/>
            <person name="Bonfante P."/>
            <person name="Martin F.M."/>
        </authorList>
    </citation>
    <scope>NUCLEOTIDE SEQUENCE [LARGE SCALE GENOMIC DNA]</scope>
    <source>
        <strain evidence="1 2">RN42</strain>
    </source>
</reference>
<feature type="non-terminal residue" evidence="1">
    <location>
        <position position="122"/>
    </location>
</feature>
<keyword evidence="2" id="KW-1185">Reference proteome</keyword>